<name>A0A9J5ZSB2_SOLCO</name>
<sequence>MSPGRSRTYPRMMSAGLGCCRMSLVDVVYSMCTYHVRCVLALAGDACHWLTLLARCAHAISDVSIPWLLPLAIGQC</sequence>
<proteinExistence type="predicted"/>
<keyword evidence="2" id="KW-1185">Reference proteome</keyword>
<accession>A0A9J5ZSB2</accession>
<protein>
    <submittedName>
        <fullName evidence="1">Uncharacterized protein</fullName>
    </submittedName>
</protein>
<gene>
    <name evidence="1" type="ORF">H5410_014727</name>
</gene>
<organism evidence="1 2">
    <name type="scientific">Solanum commersonii</name>
    <name type="common">Commerson's wild potato</name>
    <name type="synonym">Commerson's nightshade</name>
    <dbReference type="NCBI Taxonomy" id="4109"/>
    <lineage>
        <taxon>Eukaryota</taxon>
        <taxon>Viridiplantae</taxon>
        <taxon>Streptophyta</taxon>
        <taxon>Embryophyta</taxon>
        <taxon>Tracheophyta</taxon>
        <taxon>Spermatophyta</taxon>
        <taxon>Magnoliopsida</taxon>
        <taxon>eudicotyledons</taxon>
        <taxon>Gunneridae</taxon>
        <taxon>Pentapetalae</taxon>
        <taxon>asterids</taxon>
        <taxon>lamiids</taxon>
        <taxon>Solanales</taxon>
        <taxon>Solanaceae</taxon>
        <taxon>Solanoideae</taxon>
        <taxon>Solaneae</taxon>
        <taxon>Solanum</taxon>
    </lineage>
</organism>
<comment type="caution">
    <text evidence="1">The sequence shown here is derived from an EMBL/GenBank/DDBJ whole genome shotgun (WGS) entry which is preliminary data.</text>
</comment>
<dbReference type="EMBL" id="JACXVP010000003">
    <property type="protein sequence ID" value="KAG5614903.1"/>
    <property type="molecule type" value="Genomic_DNA"/>
</dbReference>
<dbReference type="Proteomes" id="UP000824120">
    <property type="component" value="Chromosome 3"/>
</dbReference>
<reference evidence="1 2" key="1">
    <citation type="submission" date="2020-09" db="EMBL/GenBank/DDBJ databases">
        <title>De no assembly of potato wild relative species, Solanum commersonii.</title>
        <authorList>
            <person name="Cho K."/>
        </authorList>
    </citation>
    <scope>NUCLEOTIDE SEQUENCE [LARGE SCALE GENOMIC DNA]</scope>
    <source>
        <strain evidence="1">LZ3.2</strain>
        <tissue evidence="1">Leaf</tissue>
    </source>
</reference>
<dbReference type="AlphaFoldDB" id="A0A9J5ZSB2"/>
<evidence type="ECO:0000313" key="1">
    <source>
        <dbReference type="EMBL" id="KAG5614903.1"/>
    </source>
</evidence>
<evidence type="ECO:0000313" key="2">
    <source>
        <dbReference type="Proteomes" id="UP000824120"/>
    </source>
</evidence>